<dbReference type="KEGG" id="gai:IMCC3135_31670"/>
<dbReference type="GO" id="GO:0006508">
    <property type="term" value="P:proteolysis"/>
    <property type="evidence" value="ECO:0007669"/>
    <property type="project" value="UniProtKB-KW"/>
</dbReference>
<evidence type="ECO:0000313" key="15">
    <source>
        <dbReference type="EMBL" id="ASJ76381.1"/>
    </source>
</evidence>
<keyword evidence="7" id="KW-0479">Metal-binding</keyword>
<comment type="similarity">
    <text evidence="3">Belongs to the peptidase M50B family.</text>
</comment>
<evidence type="ECO:0000313" key="16">
    <source>
        <dbReference type="Proteomes" id="UP000250079"/>
    </source>
</evidence>
<feature type="transmembrane region" description="Helical" evidence="13">
    <location>
        <begin position="86"/>
        <end position="109"/>
    </location>
</feature>
<protein>
    <recommendedName>
        <fullName evidence="14">Peptidase M50 domain-containing protein</fullName>
    </recommendedName>
</protein>
<dbReference type="CDD" id="cd06158">
    <property type="entry name" value="S2P-M50_like_1"/>
    <property type="match status" value="1"/>
</dbReference>
<keyword evidence="9" id="KW-0862">Zinc</keyword>
<dbReference type="PANTHER" id="PTHR35864">
    <property type="entry name" value="ZINC METALLOPROTEASE MJ0611-RELATED"/>
    <property type="match status" value="1"/>
</dbReference>
<dbReference type="InterPro" id="IPR008915">
    <property type="entry name" value="Peptidase_M50"/>
</dbReference>
<evidence type="ECO:0000256" key="11">
    <source>
        <dbReference type="ARBA" id="ARBA00023049"/>
    </source>
</evidence>
<dbReference type="Pfam" id="PF02163">
    <property type="entry name" value="Peptidase_M50"/>
    <property type="match status" value="2"/>
</dbReference>
<keyword evidence="5" id="KW-0645">Protease</keyword>
<evidence type="ECO:0000256" key="9">
    <source>
        <dbReference type="ARBA" id="ARBA00022833"/>
    </source>
</evidence>
<evidence type="ECO:0000256" key="3">
    <source>
        <dbReference type="ARBA" id="ARBA00007931"/>
    </source>
</evidence>
<keyword evidence="11" id="KW-0482">Metalloprotease</keyword>
<evidence type="ECO:0000256" key="10">
    <source>
        <dbReference type="ARBA" id="ARBA00022989"/>
    </source>
</evidence>
<keyword evidence="8" id="KW-0378">Hydrolase</keyword>
<proteinExistence type="inferred from homology"/>
<dbReference type="GO" id="GO:0046872">
    <property type="term" value="F:metal ion binding"/>
    <property type="evidence" value="ECO:0007669"/>
    <property type="project" value="UniProtKB-KW"/>
</dbReference>
<evidence type="ECO:0000256" key="13">
    <source>
        <dbReference type="SAM" id="Phobius"/>
    </source>
</evidence>
<keyword evidence="12 13" id="KW-0472">Membrane</keyword>
<evidence type="ECO:0000256" key="12">
    <source>
        <dbReference type="ARBA" id="ARBA00023136"/>
    </source>
</evidence>
<keyword evidence="16" id="KW-1185">Reference proteome</keyword>
<keyword evidence="4" id="KW-1003">Cell membrane</keyword>
<feature type="domain" description="Peptidase M50" evidence="14">
    <location>
        <begin position="126"/>
        <end position="185"/>
    </location>
</feature>
<reference evidence="15 16" key="1">
    <citation type="submission" date="2016-12" db="EMBL/GenBank/DDBJ databases">
        <authorList>
            <person name="Song W.-J."/>
            <person name="Kurnit D.M."/>
        </authorList>
    </citation>
    <scope>NUCLEOTIDE SEQUENCE [LARGE SCALE GENOMIC DNA]</scope>
    <source>
        <strain evidence="15 16">IMCC3135</strain>
    </source>
</reference>
<keyword evidence="6 13" id="KW-0812">Transmembrane</keyword>
<dbReference type="RefSeq" id="WP_088921159.1">
    <property type="nucleotide sequence ID" value="NZ_CP018632.1"/>
</dbReference>
<organism evidence="15 16">
    <name type="scientific">Granulosicoccus antarcticus IMCC3135</name>
    <dbReference type="NCBI Taxonomy" id="1192854"/>
    <lineage>
        <taxon>Bacteria</taxon>
        <taxon>Pseudomonadati</taxon>
        <taxon>Pseudomonadota</taxon>
        <taxon>Gammaproteobacteria</taxon>
        <taxon>Chromatiales</taxon>
        <taxon>Granulosicoccaceae</taxon>
        <taxon>Granulosicoccus</taxon>
    </lineage>
</organism>
<dbReference type="EMBL" id="CP018632">
    <property type="protein sequence ID" value="ASJ76381.1"/>
    <property type="molecule type" value="Genomic_DNA"/>
</dbReference>
<dbReference type="OrthoDB" id="9800627at2"/>
<evidence type="ECO:0000256" key="8">
    <source>
        <dbReference type="ARBA" id="ARBA00022801"/>
    </source>
</evidence>
<comment type="subcellular location">
    <subcellularLocation>
        <location evidence="2">Cell membrane</location>
        <topology evidence="2">Multi-pass membrane protein</topology>
    </subcellularLocation>
</comment>
<name>A0A2Z2P1H9_9GAMM</name>
<dbReference type="PANTHER" id="PTHR35864:SF1">
    <property type="entry name" value="ZINC METALLOPROTEASE YWHC-RELATED"/>
    <property type="match status" value="1"/>
</dbReference>
<feature type="domain" description="Peptidase M50" evidence="14">
    <location>
        <begin position="17"/>
        <end position="112"/>
    </location>
</feature>
<evidence type="ECO:0000256" key="1">
    <source>
        <dbReference type="ARBA" id="ARBA00001947"/>
    </source>
</evidence>
<sequence>MMIQLLFQGQVMTFALLLITIVISLSCHEFGHAWSAKLYGDNTAQKQGRLTLNPIAHIDPMGLLMIIIVGFGWARPVPTNPNNFTSFWASLVIAAAGPLANLILAFLAINIYALAAMNGYTFVQSESASTFFYLFTYINLLLMLFNLIPIGPLDGHYILPYFLPRAISKAYRDLNQRYGAFAVLGLLLLSYAGLPIFDALRAAAQWLMSALVIV</sequence>
<feature type="transmembrane region" description="Helical" evidence="13">
    <location>
        <begin position="130"/>
        <end position="150"/>
    </location>
</feature>
<dbReference type="GO" id="GO:0008237">
    <property type="term" value="F:metallopeptidase activity"/>
    <property type="evidence" value="ECO:0007669"/>
    <property type="project" value="UniProtKB-KW"/>
</dbReference>
<dbReference type="InterPro" id="IPR044537">
    <property type="entry name" value="Rip2-like"/>
</dbReference>
<feature type="transmembrane region" description="Helical" evidence="13">
    <location>
        <begin position="12"/>
        <end position="34"/>
    </location>
</feature>
<dbReference type="InterPro" id="IPR052348">
    <property type="entry name" value="Metallopeptidase_M50B"/>
</dbReference>
<dbReference type="Proteomes" id="UP000250079">
    <property type="component" value="Chromosome"/>
</dbReference>
<comment type="cofactor">
    <cofactor evidence="1">
        <name>Zn(2+)</name>
        <dbReference type="ChEBI" id="CHEBI:29105"/>
    </cofactor>
</comment>
<gene>
    <name evidence="15" type="ORF">IMCC3135_31670</name>
</gene>
<dbReference type="GO" id="GO:0005886">
    <property type="term" value="C:plasma membrane"/>
    <property type="evidence" value="ECO:0007669"/>
    <property type="project" value="UniProtKB-SubCell"/>
</dbReference>
<evidence type="ECO:0000256" key="2">
    <source>
        <dbReference type="ARBA" id="ARBA00004651"/>
    </source>
</evidence>
<evidence type="ECO:0000256" key="4">
    <source>
        <dbReference type="ARBA" id="ARBA00022475"/>
    </source>
</evidence>
<feature type="transmembrane region" description="Helical" evidence="13">
    <location>
        <begin position="178"/>
        <end position="200"/>
    </location>
</feature>
<accession>A0A2Z2P1H9</accession>
<evidence type="ECO:0000256" key="7">
    <source>
        <dbReference type="ARBA" id="ARBA00022723"/>
    </source>
</evidence>
<evidence type="ECO:0000256" key="5">
    <source>
        <dbReference type="ARBA" id="ARBA00022670"/>
    </source>
</evidence>
<evidence type="ECO:0000256" key="6">
    <source>
        <dbReference type="ARBA" id="ARBA00022692"/>
    </source>
</evidence>
<feature type="transmembrane region" description="Helical" evidence="13">
    <location>
        <begin position="55"/>
        <end position="74"/>
    </location>
</feature>
<evidence type="ECO:0000259" key="14">
    <source>
        <dbReference type="Pfam" id="PF02163"/>
    </source>
</evidence>
<keyword evidence="10 13" id="KW-1133">Transmembrane helix</keyword>
<dbReference type="AlphaFoldDB" id="A0A2Z2P1H9"/>